<feature type="domain" description="RNA polymerase Rpb2" evidence="18">
    <location>
        <begin position="1364"/>
        <end position="1464"/>
    </location>
</feature>
<keyword evidence="24" id="KW-1185">Reference proteome</keyword>
<evidence type="ECO:0000256" key="9">
    <source>
        <dbReference type="ARBA" id="ARBA00022723"/>
    </source>
</evidence>
<evidence type="ECO:0000259" key="19">
    <source>
        <dbReference type="Pfam" id="PF04561"/>
    </source>
</evidence>
<dbReference type="Pfam" id="PF04560">
    <property type="entry name" value="RNA_pol_Rpb2_7"/>
    <property type="match status" value="1"/>
</dbReference>
<dbReference type="GO" id="GO:0000428">
    <property type="term" value="C:DNA-directed RNA polymerase complex"/>
    <property type="evidence" value="ECO:0007669"/>
    <property type="project" value="UniProtKB-KW"/>
</dbReference>
<dbReference type="PROSITE" id="PS01166">
    <property type="entry name" value="RNA_POL_BETA"/>
    <property type="match status" value="1"/>
</dbReference>
<dbReference type="Gene3D" id="3.30.470.20">
    <property type="entry name" value="ATP-grasp fold, B domain"/>
    <property type="match status" value="1"/>
</dbReference>
<evidence type="ECO:0000256" key="4">
    <source>
        <dbReference type="ARBA" id="ARBA00022454"/>
    </source>
</evidence>
<protein>
    <recommendedName>
        <fullName evidence="16">DNA-directed RNA polymerase subunit beta</fullName>
        <ecNumber evidence="16">2.7.7.6</ecNumber>
    </recommendedName>
</protein>
<dbReference type="InterPro" id="IPR007642">
    <property type="entry name" value="RNA_pol_Rpb2_2"/>
</dbReference>
<dbReference type="InterPro" id="IPR004344">
    <property type="entry name" value="TTL/TTLL_fam"/>
</dbReference>
<comment type="subcellular location">
    <subcellularLocation>
        <location evidence="1">Chromosome</location>
    </subcellularLocation>
    <subcellularLocation>
        <location evidence="2">Nucleus</location>
        <location evidence="2">Nucleolus</location>
    </subcellularLocation>
</comment>
<keyword evidence="6" id="KW-0597">Phosphoprotein</keyword>
<dbReference type="Proteomes" id="UP001356427">
    <property type="component" value="Unassembled WGS sequence"/>
</dbReference>
<dbReference type="InterPro" id="IPR014724">
    <property type="entry name" value="RNA_pol_RPB2_OB-fold"/>
</dbReference>
<evidence type="ECO:0000256" key="5">
    <source>
        <dbReference type="ARBA" id="ARBA00022478"/>
    </source>
</evidence>
<dbReference type="FunFam" id="3.90.1800.10:FF:000004">
    <property type="entry name" value="DNA-directed RNA polymerase subunit beta"/>
    <property type="match status" value="1"/>
</dbReference>
<dbReference type="SUPFAM" id="SSF64484">
    <property type="entry name" value="beta and beta-prime subunits of DNA dependent RNA-polymerase"/>
    <property type="match status" value="1"/>
</dbReference>
<accession>A0AAN8KJ52</accession>
<feature type="domain" description="RNA polymerase beta subunit protrusion" evidence="20">
    <location>
        <begin position="370"/>
        <end position="740"/>
    </location>
</feature>
<keyword evidence="10" id="KW-0863">Zinc-finger</keyword>
<dbReference type="EC" id="2.7.7.6" evidence="16"/>
<keyword evidence="7 16" id="KW-0808">Transferase</keyword>
<dbReference type="GO" id="GO:0005694">
    <property type="term" value="C:chromosome"/>
    <property type="evidence" value="ECO:0007669"/>
    <property type="project" value="UniProtKB-SubCell"/>
</dbReference>
<dbReference type="FunFam" id="2.40.270.10:FF:000006">
    <property type="entry name" value="DNA-directed RNA polymerase subunit beta"/>
    <property type="match status" value="1"/>
</dbReference>
<evidence type="ECO:0000256" key="8">
    <source>
        <dbReference type="ARBA" id="ARBA00022695"/>
    </source>
</evidence>
<dbReference type="Gene3D" id="2.40.270.10">
    <property type="entry name" value="DNA-directed RNA polymerase, subunit 2, domain 6"/>
    <property type="match status" value="1"/>
</dbReference>
<evidence type="ECO:0000256" key="12">
    <source>
        <dbReference type="ARBA" id="ARBA00023163"/>
    </source>
</evidence>
<dbReference type="InterPro" id="IPR007120">
    <property type="entry name" value="DNA-dir_RNAP_su2_dom"/>
</dbReference>
<dbReference type="GO" id="GO:0006351">
    <property type="term" value="P:DNA-templated transcription"/>
    <property type="evidence" value="ECO:0007669"/>
    <property type="project" value="InterPro"/>
</dbReference>
<comment type="similarity">
    <text evidence="3 15">Belongs to the RNA polymerase beta chain family.</text>
</comment>
<dbReference type="InterPro" id="IPR007641">
    <property type="entry name" value="RNA_pol_Rpb2_7"/>
</dbReference>
<evidence type="ECO:0000256" key="15">
    <source>
        <dbReference type="RuleBase" id="RU000434"/>
    </source>
</evidence>
<dbReference type="FunFam" id="3.90.1100.10:FF:000008">
    <property type="entry name" value="DNA-directed RNA polymerase subunit beta"/>
    <property type="match status" value="1"/>
</dbReference>
<evidence type="ECO:0000259" key="18">
    <source>
        <dbReference type="Pfam" id="PF04560"/>
    </source>
</evidence>
<feature type="domain" description="RNA polymerase Rpb2" evidence="19">
    <location>
        <begin position="518"/>
        <end position="706"/>
    </location>
</feature>
<evidence type="ECO:0000259" key="21">
    <source>
        <dbReference type="Pfam" id="PF04565"/>
    </source>
</evidence>
<dbReference type="Pfam" id="PF04563">
    <property type="entry name" value="RNA_pol_Rpb2_1"/>
    <property type="match status" value="1"/>
</dbReference>
<sequence>MNLPMYTFVARDDNSTIYAEVSEILVATGQWKRLKRDNPRFNLMLGERNRLPFGRLGHEPGLMQLVNYYRGADKLCRKASLVKLIKTSPELPDPGNWLPESYIIYPTNLNTPIAPAKNGMSHLKSNPKTDEREVFLASYHSRKESGEGTVWIAKSSSGAKGAGILISHDANQLLEFIDNQGQVHVIQKYLERPLLLQPGNRKFDIRSWVLVDHQYNIYLYREGVLRTASEPYDSSNFQDVTSHLTNHCIQKEHSQNYGRYEEGNEMFFDEFRQYLLSMHNIVLETNILPQIKQIIRSCLTCIEPAISTKHLSYQSFQLFGFDFMVDESFKVWLIEINGAPACAQKLYPELCQEAGYGIPKEKQHAAVQDLTKAHIESFDQAVSDGLCRAVQAIPPFEFMFRNDRISLAFVEATIYRPVVGKGSICRDLRVFPAECRGRRCTYRGKLVADVSWSVNGIPKGIIKQSLGQVPIMVKSRLCNLHGLPPKELIEHHEESEEMGGYFIVNGNEKVIRMLIMPRRNYPIAMSRPKWKNRGQGYTQYGISMRCVKEEHTAINMNLHYLDNGTVMLNFIYQKELFFLPLGFALKALVDFTDFQIYQELIKGREENSFYKSCVSEMLRLVMEEGCITRGKVLNYLGERFRVKMNLPEWHTDAQCANYLLDQCVCIHLKSDVEKFYLLCLMTRKLFTFAKQECMEENPDSLMCQEVLTPGQLYLMFLKEKMAAWMVSVKLSMDKRAHRLTGGASSENLVKMFNLGSDVTQPFEYLLATGNLTSKTGLGMLQNTGLSVVADKLNFIRYLSHFRCVHRGAAFAKMRTTSVRRLLPESWGFLCPVHTPDGDPCGLMNHMTAHCEIVALALPTTTLPALLCSLGVTPVDGSPGRAYSDCYPVLLDGAMVGWVETELAPILADSLRRFKVLKEKKIPPWTEIVLVPQTSKASMYPGLYLFTTPCRMVRPVRNLALGQQELIGTFEQLYINVGISEDEIEPGVTTHQELFPHSMLSVVANFIPYSDHNQSPRNMYQCQMGKQTMGFPLHSFQERSDNKLYRLQTPQSPLVRPVMYDHYNMDNYPIGTNAIVAVISYTGYDMEDAMILNKSSWERGFGHGCVYKTELVDLAEKMKGEDCLVFGVKPGDPKVMDKLDSDGLPPIGAVLQYGDPFYSYINLNTGQSFVNFYKSQESCVVDNIKVCSNDAGSGRFKRICITVRVPRNPTIGDKFASRHGQKGILSRLWPAEDMPFTESGMTPDILFNPHGFPSRMTIGMLIESMAGKSGALHGLCHDATPFTFSEESSALEHFGDMLRAAGYNHYGTERLYSGLSGLELEADIFIGVVYYQRLRHMVSDKFQVRTTGARDRVTNQPVGGRNIQGGIRFGEMERDALLAHGTSFLLHDRLFNCSDRSVAQVCVDCGSLLSPLLEKPPPYWSATRHRKTVCLLCGKSDSIVTVSVPYVFRYFVAELAAMNIKIKLDVK</sequence>
<dbReference type="InterPro" id="IPR007644">
    <property type="entry name" value="RNA_pol_bsu_protrusion"/>
</dbReference>
<dbReference type="Gene3D" id="2.40.50.150">
    <property type="match status" value="1"/>
</dbReference>
<dbReference type="Pfam" id="PF03133">
    <property type="entry name" value="TTL"/>
    <property type="match status" value="1"/>
</dbReference>
<keyword evidence="9" id="KW-0479">Metal-binding</keyword>
<dbReference type="Pfam" id="PF00562">
    <property type="entry name" value="RNA_pol_Rpb2_6"/>
    <property type="match status" value="1"/>
</dbReference>
<dbReference type="SUPFAM" id="SSF56059">
    <property type="entry name" value="Glutathione synthetase ATP-binding domain-like"/>
    <property type="match status" value="1"/>
</dbReference>
<dbReference type="Gene3D" id="3.90.1070.20">
    <property type="match status" value="1"/>
</dbReference>
<dbReference type="Gene3D" id="3.90.1110.10">
    <property type="entry name" value="RNA polymerase Rpb2, domain 2"/>
    <property type="match status" value="1"/>
</dbReference>
<dbReference type="FunFam" id="3.90.1070.20:FF:000003">
    <property type="entry name" value="DNA-directed RNA polymerase subunit beta"/>
    <property type="match status" value="1"/>
</dbReference>
<dbReference type="FunFam" id="2.40.50.150:FF:000004">
    <property type="entry name" value="DNA-directed RNA polymerase subunit beta"/>
    <property type="match status" value="1"/>
</dbReference>
<reference evidence="23 24" key="1">
    <citation type="submission" date="2021-04" db="EMBL/GenBank/DDBJ databases">
        <authorList>
            <person name="De Guttry C."/>
            <person name="Zahm M."/>
            <person name="Klopp C."/>
            <person name="Cabau C."/>
            <person name="Louis A."/>
            <person name="Berthelot C."/>
            <person name="Parey E."/>
            <person name="Roest Crollius H."/>
            <person name="Montfort J."/>
            <person name="Robinson-Rechavi M."/>
            <person name="Bucao C."/>
            <person name="Bouchez O."/>
            <person name="Gislard M."/>
            <person name="Lluch J."/>
            <person name="Milhes M."/>
            <person name="Lampietro C."/>
            <person name="Lopez Roques C."/>
            <person name="Donnadieu C."/>
            <person name="Braasch I."/>
            <person name="Desvignes T."/>
            <person name="Postlethwait J."/>
            <person name="Bobe J."/>
            <person name="Wedekind C."/>
            <person name="Guiguen Y."/>
        </authorList>
    </citation>
    <scope>NUCLEOTIDE SEQUENCE [LARGE SCALE GENOMIC DNA]</scope>
    <source>
        <strain evidence="23">Cs_M1</strain>
        <tissue evidence="23">Blood</tissue>
    </source>
</reference>
<dbReference type="Gene3D" id="3.90.1800.10">
    <property type="entry name" value="RNA polymerase alpha subunit dimerisation domain"/>
    <property type="match status" value="1"/>
</dbReference>
<keyword evidence="8 16" id="KW-0548">Nucleotidyltransferase</keyword>
<dbReference type="FunFam" id="2.40.270.10:FF:000011">
    <property type="entry name" value="DNA-directed RNA polymerase subunit beta"/>
    <property type="match status" value="1"/>
</dbReference>
<evidence type="ECO:0000256" key="11">
    <source>
        <dbReference type="ARBA" id="ARBA00022833"/>
    </source>
</evidence>
<evidence type="ECO:0000256" key="13">
    <source>
        <dbReference type="ARBA" id="ARBA00023242"/>
    </source>
</evidence>
<evidence type="ECO:0000259" key="20">
    <source>
        <dbReference type="Pfam" id="PF04563"/>
    </source>
</evidence>
<organism evidence="23 24">
    <name type="scientific">Coregonus suidteri</name>
    <dbReference type="NCBI Taxonomy" id="861788"/>
    <lineage>
        <taxon>Eukaryota</taxon>
        <taxon>Metazoa</taxon>
        <taxon>Chordata</taxon>
        <taxon>Craniata</taxon>
        <taxon>Vertebrata</taxon>
        <taxon>Euteleostomi</taxon>
        <taxon>Actinopterygii</taxon>
        <taxon>Neopterygii</taxon>
        <taxon>Teleostei</taxon>
        <taxon>Protacanthopterygii</taxon>
        <taxon>Salmoniformes</taxon>
        <taxon>Salmonidae</taxon>
        <taxon>Coregoninae</taxon>
        <taxon>Coregonus</taxon>
    </lineage>
</organism>
<dbReference type="InterPro" id="IPR015712">
    <property type="entry name" value="DNA-dir_RNA_pol_su2"/>
</dbReference>
<comment type="function">
    <text evidence="16">DNA-dependent RNA polymerase catalyzes the transcription of DNA into RNA using the four ribonucleoside triphosphates as substrates.</text>
</comment>
<evidence type="ECO:0000313" key="23">
    <source>
        <dbReference type="EMBL" id="KAK6293432.1"/>
    </source>
</evidence>
<dbReference type="PANTHER" id="PTHR20856">
    <property type="entry name" value="DNA-DIRECTED RNA POLYMERASE I SUBUNIT 2"/>
    <property type="match status" value="1"/>
</dbReference>
<dbReference type="Gene3D" id="3.40.50.11480">
    <property type="match status" value="1"/>
</dbReference>
<evidence type="ECO:0000256" key="2">
    <source>
        <dbReference type="ARBA" id="ARBA00004604"/>
    </source>
</evidence>
<dbReference type="InterPro" id="IPR037033">
    <property type="entry name" value="DNA-dir_RNAP_su2_hyb_sf"/>
</dbReference>
<dbReference type="FunFam" id="3.90.1110.10:FF:000008">
    <property type="entry name" value="DNA-directed RNA polymerase subunit beta"/>
    <property type="match status" value="1"/>
</dbReference>
<evidence type="ECO:0000256" key="7">
    <source>
        <dbReference type="ARBA" id="ARBA00022679"/>
    </source>
</evidence>
<feature type="domain" description="RNA polymerase Rpb2" evidence="21">
    <location>
        <begin position="787"/>
        <end position="852"/>
    </location>
</feature>
<dbReference type="EMBL" id="JAGTTL010000036">
    <property type="protein sequence ID" value="KAK6293432.1"/>
    <property type="molecule type" value="Genomic_DNA"/>
</dbReference>
<dbReference type="PROSITE" id="PS51221">
    <property type="entry name" value="TTL"/>
    <property type="match status" value="1"/>
</dbReference>
<dbReference type="InterPro" id="IPR007645">
    <property type="entry name" value="RNA_pol_Rpb2_3"/>
</dbReference>
<dbReference type="Pfam" id="PF04561">
    <property type="entry name" value="RNA_pol_Rpb2_2"/>
    <property type="match status" value="1"/>
</dbReference>
<feature type="domain" description="DNA-directed RNA polymerase subunit 2 hybrid-binding" evidence="17">
    <location>
        <begin position="1002"/>
        <end position="1361"/>
    </location>
</feature>
<proteinExistence type="inferred from homology"/>
<dbReference type="Pfam" id="PF06883">
    <property type="entry name" value="RNA_pol_Rpa2_4"/>
    <property type="match status" value="1"/>
</dbReference>
<dbReference type="GO" id="GO:0008270">
    <property type="term" value="F:zinc ion binding"/>
    <property type="evidence" value="ECO:0007669"/>
    <property type="project" value="UniProtKB-KW"/>
</dbReference>
<comment type="catalytic activity">
    <reaction evidence="14">
        <text>RNA(n) + a ribonucleoside 5'-triphosphate = RNA(n+1) + diphosphate</text>
        <dbReference type="Rhea" id="RHEA:21248"/>
        <dbReference type="Rhea" id="RHEA-COMP:14527"/>
        <dbReference type="Rhea" id="RHEA-COMP:17342"/>
        <dbReference type="ChEBI" id="CHEBI:33019"/>
        <dbReference type="ChEBI" id="CHEBI:61557"/>
        <dbReference type="ChEBI" id="CHEBI:140395"/>
        <dbReference type="EC" id="2.7.7.6"/>
    </reaction>
    <physiologicalReaction direction="left-to-right" evidence="14">
        <dbReference type="Rhea" id="RHEA:21249"/>
    </physiologicalReaction>
</comment>
<evidence type="ECO:0000259" key="17">
    <source>
        <dbReference type="Pfam" id="PF00562"/>
    </source>
</evidence>
<dbReference type="InterPro" id="IPR007121">
    <property type="entry name" value="RNA_pol_bsu_CS"/>
</dbReference>
<evidence type="ECO:0000313" key="24">
    <source>
        <dbReference type="Proteomes" id="UP001356427"/>
    </source>
</evidence>
<dbReference type="InterPro" id="IPR037034">
    <property type="entry name" value="RNA_pol_Rpb2_2_sf"/>
</dbReference>
<name>A0AAN8KJ52_9TELE</name>
<feature type="domain" description="DNA-directed RNA polymerase I subunit RPA2" evidence="22">
    <location>
        <begin position="895"/>
        <end position="953"/>
    </location>
</feature>
<evidence type="ECO:0000259" key="22">
    <source>
        <dbReference type="Pfam" id="PF06883"/>
    </source>
</evidence>
<evidence type="ECO:0000256" key="16">
    <source>
        <dbReference type="RuleBase" id="RU363031"/>
    </source>
</evidence>
<keyword evidence="5 16" id="KW-0240">DNA-directed RNA polymerase</keyword>
<dbReference type="InterPro" id="IPR009674">
    <property type="entry name" value="Rpa2_dom_4"/>
</dbReference>
<dbReference type="Gene3D" id="3.90.1100.10">
    <property type="match status" value="1"/>
</dbReference>
<dbReference type="GO" id="GO:0032549">
    <property type="term" value="F:ribonucleoside binding"/>
    <property type="evidence" value="ECO:0007669"/>
    <property type="project" value="InterPro"/>
</dbReference>
<keyword evidence="4" id="KW-0158">Chromosome</keyword>
<dbReference type="GO" id="GO:0003899">
    <property type="term" value="F:DNA-directed RNA polymerase activity"/>
    <property type="evidence" value="ECO:0007669"/>
    <property type="project" value="UniProtKB-EC"/>
</dbReference>
<evidence type="ECO:0000256" key="3">
    <source>
        <dbReference type="ARBA" id="ARBA00006835"/>
    </source>
</evidence>
<evidence type="ECO:0000256" key="14">
    <source>
        <dbReference type="ARBA" id="ARBA00047768"/>
    </source>
</evidence>
<keyword evidence="13" id="KW-0539">Nucleus</keyword>
<dbReference type="FunFam" id="3.90.1100.10:FF:000016">
    <property type="entry name" value="DNA-directed RNA polymerase subunit beta"/>
    <property type="match status" value="1"/>
</dbReference>
<dbReference type="GO" id="GO:0003677">
    <property type="term" value="F:DNA binding"/>
    <property type="evidence" value="ECO:0007669"/>
    <property type="project" value="InterPro"/>
</dbReference>
<dbReference type="GO" id="GO:0005730">
    <property type="term" value="C:nucleolus"/>
    <property type="evidence" value="ECO:0007669"/>
    <property type="project" value="UniProtKB-SubCell"/>
</dbReference>
<keyword evidence="11" id="KW-0862">Zinc</keyword>
<evidence type="ECO:0000256" key="6">
    <source>
        <dbReference type="ARBA" id="ARBA00022553"/>
    </source>
</evidence>
<evidence type="ECO:0000256" key="10">
    <source>
        <dbReference type="ARBA" id="ARBA00022771"/>
    </source>
</evidence>
<gene>
    <name evidence="23" type="ORF">J4Q44_G00357580</name>
</gene>
<dbReference type="Pfam" id="PF04565">
    <property type="entry name" value="RNA_pol_Rpb2_3"/>
    <property type="match status" value="1"/>
</dbReference>
<comment type="caution">
    <text evidence="23">The sequence shown here is derived from an EMBL/GenBank/DDBJ whole genome shotgun (WGS) entry which is preliminary data.</text>
</comment>
<evidence type="ECO:0000256" key="1">
    <source>
        <dbReference type="ARBA" id="ARBA00004286"/>
    </source>
</evidence>
<dbReference type="CDD" id="cd00653">
    <property type="entry name" value="RNA_pol_B_RPB2"/>
    <property type="match status" value="1"/>
</dbReference>
<keyword evidence="12 16" id="KW-0804">Transcription</keyword>